<protein>
    <submittedName>
        <fullName evidence="3">Unannotated protein</fullName>
    </submittedName>
</protein>
<evidence type="ECO:0000256" key="1">
    <source>
        <dbReference type="ARBA" id="ARBA00022962"/>
    </source>
</evidence>
<proteinExistence type="predicted"/>
<evidence type="ECO:0000259" key="2">
    <source>
        <dbReference type="Pfam" id="PF07685"/>
    </source>
</evidence>
<organism evidence="3">
    <name type="scientific">freshwater metagenome</name>
    <dbReference type="NCBI Taxonomy" id="449393"/>
    <lineage>
        <taxon>unclassified sequences</taxon>
        <taxon>metagenomes</taxon>
        <taxon>ecological metagenomes</taxon>
    </lineage>
</organism>
<sequence>MLNFVHLYPYQLGLNGERGNLDCLQARLGWAGFESARHEVTSERDLPQSIDAVFIGSGTLSGALEALELMRPYQARLSKLAAEGVPFLALGLGWEILGQEMKLLDGTKLSGAEIFPSSSTRVDQRASCEAFGFDGQGNLTAGYANHSAEIELLDEARPLIELVSGYGNSSRNKAPKGSEEGLISGNLMAARLNGPLLPLNPHLADRFLDMVAKRSGFEYTQASDEAKQVDQCALNARTDLKQRLLSK</sequence>
<dbReference type="EMBL" id="CAEZSX010000011">
    <property type="protein sequence ID" value="CAB4548438.1"/>
    <property type="molecule type" value="Genomic_DNA"/>
</dbReference>
<evidence type="ECO:0000313" key="3">
    <source>
        <dbReference type="EMBL" id="CAB4548438.1"/>
    </source>
</evidence>
<dbReference type="AlphaFoldDB" id="A0A6J6CER6"/>
<accession>A0A6J6CER6</accession>
<name>A0A6J6CER6_9ZZZZ</name>
<dbReference type="InterPro" id="IPR029062">
    <property type="entry name" value="Class_I_gatase-like"/>
</dbReference>
<gene>
    <name evidence="3" type="ORF">UFOPK1537_00144</name>
</gene>
<dbReference type="InterPro" id="IPR011698">
    <property type="entry name" value="GATase_3"/>
</dbReference>
<reference evidence="3" key="1">
    <citation type="submission" date="2020-05" db="EMBL/GenBank/DDBJ databases">
        <authorList>
            <person name="Chiriac C."/>
            <person name="Salcher M."/>
            <person name="Ghai R."/>
            <person name="Kavagutti S V."/>
        </authorList>
    </citation>
    <scope>NUCLEOTIDE SEQUENCE</scope>
</reference>
<keyword evidence="1" id="KW-0315">Glutamine amidotransferase</keyword>
<feature type="domain" description="CobB/CobQ-like glutamine amidotransferase" evidence="2">
    <location>
        <begin position="38"/>
        <end position="190"/>
    </location>
</feature>
<dbReference type="SUPFAM" id="SSF52317">
    <property type="entry name" value="Class I glutamine amidotransferase-like"/>
    <property type="match status" value="1"/>
</dbReference>
<dbReference type="PROSITE" id="PS51274">
    <property type="entry name" value="GATASE_COBBQ"/>
    <property type="match status" value="1"/>
</dbReference>
<dbReference type="Pfam" id="PF07685">
    <property type="entry name" value="GATase_3"/>
    <property type="match status" value="1"/>
</dbReference>
<dbReference type="GO" id="GO:0003824">
    <property type="term" value="F:catalytic activity"/>
    <property type="evidence" value="ECO:0007669"/>
    <property type="project" value="InterPro"/>
</dbReference>